<evidence type="ECO:0000313" key="4">
    <source>
        <dbReference type="Proteomes" id="UP001164746"/>
    </source>
</evidence>
<protein>
    <submittedName>
        <fullName evidence="3">PLXB3-like protein</fullName>
    </submittedName>
</protein>
<name>A0ABY7G1G2_MYAAR</name>
<dbReference type="InterPro" id="IPR036352">
    <property type="entry name" value="Semap_dom_sf"/>
</dbReference>
<dbReference type="Pfam" id="PF01403">
    <property type="entry name" value="Sema"/>
    <property type="match status" value="1"/>
</dbReference>
<dbReference type="PANTHER" id="PTHR22625">
    <property type="entry name" value="PLEXIN"/>
    <property type="match status" value="1"/>
</dbReference>
<keyword evidence="4" id="KW-1185">Reference proteome</keyword>
<dbReference type="InterPro" id="IPR001627">
    <property type="entry name" value="Semap_dom"/>
</dbReference>
<dbReference type="Gene3D" id="2.130.10.10">
    <property type="entry name" value="YVTN repeat-like/Quinoprotein amine dehydrogenase"/>
    <property type="match status" value="1"/>
</dbReference>
<dbReference type="SUPFAM" id="SSF101912">
    <property type="entry name" value="Sema domain"/>
    <property type="match status" value="1"/>
</dbReference>
<sequence>MALTEADTFKVKCGRGRCVSFFHSTLSGATDEDSRPMLPCLSYTHNHSAADNNPADNDTHGPSWRVNTFPAQKTIVLSPSATTGTSWPGTTRVFFSTPPCSAVLEKLRNKCCPVCHNATTTPPPLTTTKEIISTTFTTTTTTSSSSTTTRKAKTRTKLWKIFWKLFNRKLSDANTSCGNLKGDKESSKMNILMGLLALIVSESGLHGAHVHIARSTILMNDMFKYLGLNHMFMAVNGTSLYVTGKNYIYHLDTADDFHDLTEIDNVQTGPNDDANGEYKIDDVTNIVIPYGSDYLITCGSSYTFCHKRFLGNISDWTIGFEPSTNNSAAAAFFADFDNKEYLFVGCPHAKLQPNTICEKFGIFWFNDLDITRKVTRFKTADDLLLITETYVKGFAIDHHRLFFSIQRNKTDNSTHSRVANVCQNNNDYAPIMYVDMELKCGDFNYMQAVAKTCFEGECLIVATFTQGEHSVVCAYLFSEIKSSLAVNVKRCYDKTLQLPPLWYDYFNYPNGRPCTGNPANLTGINTTDEYFLCNEDGYASFKDVIGDTALKMNASIRLNHTAITALTLVSVRGRVLALLGTAKGEIIKAIVFPREVAEVLSWKAIVDSGHAVLPDMFVYGYKLYTFSENLVKRIELTECSQFSTCDKCMESKDIFLRMLTLTLSHNLSIGLGLRCQFESLVNNRTILMNSSVPGVGRGDEITVLCRSPDWTELKHHIQKAIQSHFHRSPPPPRKSQAFESFVEIDEESNCPLVTNYAVSAPNVLDSSGVVHLAIEESYNITVNGVNFIDVQQLSSY</sequence>
<dbReference type="EMBL" id="CP111025">
    <property type="protein sequence ID" value="WAR26911.1"/>
    <property type="molecule type" value="Genomic_DNA"/>
</dbReference>
<organism evidence="3 4">
    <name type="scientific">Mya arenaria</name>
    <name type="common">Soft-shell clam</name>
    <dbReference type="NCBI Taxonomy" id="6604"/>
    <lineage>
        <taxon>Eukaryota</taxon>
        <taxon>Metazoa</taxon>
        <taxon>Spiralia</taxon>
        <taxon>Lophotrochozoa</taxon>
        <taxon>Mollusca</taxon>
        <taxon>Bivalvia</taxon>
        <taxon>Autobranchia</taxon>
        <taxon>Heteroconchia</taxon>
        <taxon>Euheterodonta</taxon>
        <taxon>Imparidentia</taxon>
        <taxon>Neoheterodontei</taxon>
        <taxon>Myida</taxon>
        <taxon>Myoidea</taxon>
        <taxon>Myidae</taxon>
        <taxon>Mya</taxon>
    </lineage>
</organism>
<dbReference type="SMART" id="SM00630">
    <property type="entry name" value="Sema"/>
    <property type="match status" value="1"/>
</dbReference>
<dbReference type="InterPro" id="IPR015943">
    <property type="entry name" value="WD40/YVTN_repeat-like_dom_sf"/>
</dbReference>
<comment type="caution">
    <text evidence="1">Lacks conserved residue(s) required for the propagation of feature annotation.</text>
</comment>
<evidence type="ECO:0000256" key="1">
    <source>
        <dbReference type="PROSITE-ProRule" id="PRU00352"/>
    </source>
</evidence>
<feature type="domain" description="Sema" evidence="2">
    <location>
        <begin position="195"/>
        <end position="636"/>
    </location>
</feature>
<evidence type="ECO:0000259" key="2">
    <source>
        <dbReference type="PROSITE" id="PS51004"/>
    </source>
</evidence>
<accession>A0ABY7G1G2</accession>
<dbReference type="PROSITE" id="PS51004">
    <property type="entry name" value="SEMA"/>
    <property type="match status" value="1"/>
</dbReference>
<reference evidence="3" key="1">
    <citation type="submission" date="2022-11" db="EMBL/GenBank/DDBJ databases">
        <title>Centuries of genome instability and evolution in soft-shell clam transmissible cancer (bioRxiv).</title>
        <authorList>
            <person name="Hart S.F.M."/>
            <person name="Yonemitsu M.A."/>
            <person name="Giersch R.M."/>
            <person name="Beal B.F."/>
            <person name="Arriagada G."/>
            <person name="Davis B.W."/>
            <person name="Ostrander E.A."/>
            <person name="Goff S.P."/>
            <person name="Metzger M.J."/>
        </authorList>
    </citation>
    <scope>NUCLEOTIDE SEQUENCE</scope>
    <source>
        <strain evidence="3">MELC-2E11</strain>
        <tissue evidence="3">Siphon/mantle</tissue>
    </source>
</reference>
<evidence type="ECO:0000313" key="3">
    <source>
        <dbReference type="EMBL" id="WAR26911.1"/>
    </source>
</evidence>
<gene>
    <name evidence="3" type="ORF">MAR_012615</name>
</gene>
<proteinExistence type="predicted"/>
<dbReference type="InterPro" id="IPR031148">
    <property type="entry name" value="Plexin"/>
</dbReference>
<dbReference type="PANTHER" id="PTHR22625:SF44">
    <property type="entry name" value="PLEXIN-B"/>
    <property type="match status" value="1"/>
</dbReference>
<dbReference type="Proteomes" id="UP001164746">
    <property type="component" value="Chromosome 14"/>
</dbReference>